<sequence length="142" mass="15176">MKPTPDLPRSVDFATLWRQNTCRQEEKGRRSADEGGGADDPADGTRPVLDGIGDPVAQERSAHLGAEAMVPAGSILTGVTSPFQIYRLRDGSQVATSEHTNGTILVNEAPGVQRLQDLARTALGSALPADDTLRRLKEISDE</sequence>
<dbReference type="Proteomes" id="UP001527866">
    <property type="component" value="Unassembled WGS sequence"/>
</dbReference>
<dbReference type="RefSeq" id="WP_270685648.1">
    <property type="nucleotide sequence ID" value="NZ_JAQFWQ010000025.1"/>
</dbReference>
<feature type="domain" description="DUF5753" evidence="2">
    <location>
        <begin position="76"/>
        <end position="138"/>
    </location>
</feature>
<evidence type="ECO:0000313" key="4">
    <source>
        <dbReference type="Proteomes" id="UP001527866"/>
    </source>
</evidence>
<evidence type="ECO:0000256" key="1">
    <source>
        <dbReference type="SAM" id="MobiDB-lite"/>
    </source>
</evidence>
<name>A0ABT4U3Z0_9ACTN</name>
<keyword evidence="4" id="KW-1185">Reference proteome</keyword>
<evidence type="ECO:0000259" key="2">
    <source>
        <dbReference type="Pfam" id="PF19054"/>
    </source>
</evidence>
<gene>
    <name evidence="3" type="ORF">O4J56_11135</name>
</gene>
<evidence type="ECO:0000313" key="3">
    <source>
        <dbReference type="EMBL" id="MDA2811189.1"/>
    </source>
</evidence>
<comment type="caution">
    <text evidence="3">The sequence shown here is derived from an EMBL/GenBank/DDBJ whole genome shotgun (WGS) entry which is preliminary data.</text>
</comment>
<feature type="compositionally biased region" description="Basic and acidic residues" evidence="1">
    <location>
        <begin position="23"/>
        <end position="33"/>
    </location>
</feature>
<dbReference type="InterPro" id="IPR043917">
    <property type="entry name" value="DUF5753"/>
</dbReference>
<feature type="region of interest" description="Disordered" evidence="1">
    <location>
        <begin position="1"/>
        <end position="55"/>
    </location>
</feature>
<proteinExistence type="predicted"/>
<accession>A0ABT4U3Z0</accession>
<protein>
    <submittedName>
        <fullName evidence="3">Scr1 family TA system antitoxin-like transcriptional regulator</fullName>
    </submittedName>
</protein>
<dbReference type="EMBL" id="JAQFWQ010000025">
    <property type="protein sequence ID" value="MDA2811189.1"/>
    <property type="molecule type" value="Genomic_DNA"/>
</dbReference>
<reference evidence="3 4" key="1">
    <citation type="submission" date="2023-01" db="EMBL/GenBank/DDBJ databases">
        <title>Draft genome sequence of Nocardiopsis sp. RSe5-2 isolated from halophytes.</title>
        <authorList>
            <person name="Duangmal K."/>
            <person name="Chantavorakit T."/>
        </authorList>
    </citation>
    <scope>NUCLEOTIDE SEQUENCE [LARGE SCALE GENOMIC DNA]</scope>
    <source>
        <strain evidence="3 4">RSe5-2</strain>
    </source>
</reference>
<organism evidence="3 4">
    <name type="scientific">Nocardiopsis endophytica</name>
    <dbReference type="NCBI Taxonomy" id="3018445"/>
    <lineage>
        <taxon>Bacteria</taxon>
        <taxon>Bacillati</taxon>
        <taxon>Actinomycetota</taxon>
        <taxon>Actinomycetes</taxon>
        <taxon>Streptosporangiales</taxon>
        <taxon>Nocardiopsidaceae</taxon>
        <taxon>Nocardiopsis</taxon>
    </lineage>
</organism>
<dbReference type="Pfam" id="PF19054">
    <property type="entry name" value="DUF5753"/>
    <property type="match status" value="1"/>
</dbReference>